<accession>E1R200</accession>
<reference evidence="2 3" key="1">
    <citation type="journal article" date="2010" name="Stand. Genomic Sci.">
        <title>Complete genome sequence of Spirochaeta smaragdinae type strain (SEBR 4228).</title>
        <authorList>
            <person name="Mavromatis K."/>
            <person name="Yasawong M."/>
            <person name="Chertkov O."/>
            <person name="Lapidus A."/>
            <person name="Lucas S."/>
            <person name="Nolan M."/>
            <person name="Del Rio T.G."/>
            <person name="Tice H."/>
            <person name="Cheng J.F."/>
            <person name="Pitluck S."/>
            <person name="Liolios K."/>
            <person name="Ivanova N."/>
            <person name="Tapia R."/>
            <person name="Han C."/>
            <person name="Bruce D."/>
            <person name="Goodwin L."/>
            <person name="Pati A."/>
            <person name="Chen A."/>
            <person name="Palaniappan K."/>
            <person name="Land M."/>
            <person name="Hauser L."/>
            <person name="Chang Y.J."/>
            <person name="Jeffries C.D."/>
            <person name="Detter J.C."/>
            <person name="Rohde M."/>
            <person name="Brambilla E."/>
            <person name="Spring S."/>
            <person name="Goker M."/>
            <person name="Sikorski J."/>
            <person name="Woyke T."/>
            <person name="Bristow J."/>
            <person name="Eisen J.A."/>
            <person name="Markowitz V."/>
            <person name="Hugenholtz P."/>
            <person name="Klenk H.P."/>
            <person name="Kyrpides N.C."/>
        </authorList>
    </citation>
    <scope>NUCLEOTIDE SEQUENCE [LARGE SCALE GENOMIC DNA]</scope>
    <source>
        <strain evidence="3">DSM 11293 / JCM 15392 / SEBR 4228</strain>
    </source>
</reference>
<name>E1R200_SEDSS</name>
<keyword evidence="3" id="KW-1185">Reference proteome</keyword>
<evidence type="ECO:0000313" key="2">
    <source>
        <dbReference type="EMBL" id="ADK81885.1"/>
    </source>
</evidence>
<organism evidence="2 3">
    <name type="scientific">Sediminispirochaeta smaragdinae (strain DSM 11293 / JCM 15392 / SEBR 4228)</name>
    <name type="common">Spirochaeta smaragdinae</name>
    <dbReference type="NCBI Taxonomy" id="573413"/>
    <lineage>
        <taxon>Bacteria</taxon>
        <taxon>Pseudomonadati</taxon>
        <taxon>Spirochaetota</taxon>
        <taxon>Spirochaetia</taxon>
        <taxon>Spirochaetales</taxon>
        <taxon>Spirochaetaceae</taxon>
        <taxon>Sediminispirochaeta</taxon>
    </lineage>
</organism>
<protein>
    <recommendedName>
        <fullName evidence="4">Lipoprotein</fullName>
    </recommendedName>
</protein>
<dbReference type="PROSITE" id="PS51257">
    <property type="entry name" value="PROKAR_LIPOPROTEIN"/>
    <property type="match status" value="1"/>
</dbReference>
<sequence length="151" mass="17330">MKRAYLLFISLTFLLFGCATYDTSFRQQIQKDVVFFLPELDDPLNIGKVISQEFDKRNIEILRIDPNYVEKGTYSADAIGKDIQRIAVHFKYRYYFDVVHNVITDLSIRWVEISSGLILAEGTASGDSPYGANKTVSKVINSMLDEYLVER</sequence>
<dbReference type="HOGENOM" id="CLU_1730264_0_0_12"/>
<keyword evidence="1" id="KW-0732">Signal</keyword>
<proteinExistence type="predicted"/>
<evidence type="ECO:0000256" key="1">
    <source>
        <dbReference type="SAM" id="SignalP"/>
    </source>
</evidence>
<dbReference type="KEGG" id="ssm:Spirs_2782"/>
<gene>
    <name evidence="2" type="ordered locus">Spirs_2782</name>
</gene>
<evidence type="ECO:0000313" key="3">
    <source>
        <dbReference type="Proteomes" id="UP000002318"/>
    </source>
</evidence>
<feature type="chain" id="PRO_5003150546" description="Lipoprotein" evidence="1">
    <location>
        <begin position="22"/>
        <end position="151"/>
    </location>
</feature>
<dbReference type="Proteomes" id="UP000002318">
    <property type="component" value="Chromosome"/>
</dbReference>
<feature type="signal peptide" evidence="1">
    <location>
        <begin position="1"/>
        <end position="21"/>
    </location>
</feature>
<dbReference type="AlphaFoldDB" id="E1R200"/>
<dbReference type="EMBL" id="CP002116">
    <property type="protein sequence ID" value="ADK81885.1"/>
    <property type="molecule type" value="Genomic_DNA"/>
</dbReference>
<dbReference type="RefSeq" id="WP_013255346.1">
    <property type="nucleotide sequence ID" value="NC_014364.1"/>
</dbReference>
<evidence type="ECO:0008006" key="4">
    <source>
        <dbReference type="Google" id="ProtNLM"/>
    </source>
</evidence>